<dbReference type="Gene3D" id="2.40.50.100">
    <property type="match status" value="1"/>
</dbReference>
<dbReference type="Pfam" id="PF02817">
    <property type="entry name" value="E3_binding"/>
    <property type="match status" value="1"/>
</dbReference>
<dbReference type="Proteomes" id="UP000177925">
    <property type="component" value="Unassembled WGS sequence"/>
</dbReference>
<proteinExistence type="inferred from homology"/>
<dbReference type="GO" id="GO:0016407">
    <property type="term" value="F:acetyltransferase activity"/>
    <property type="evidence" value="ECO:0007669"/>
    <property type="project" value="TreeGrafter"/>
</dbReference>
<dbReference type="SUPFAM" id="SSF51230">
    <property type="entry name" value="Single hybrid motif"/>
    <property type="match status" value="1"/>
</dbReference>
<evidence type="ECO:0000256" key="2">
    <source>
        <dbReference type="ARBA" id="ARBA00007317"/>
    </source>
</evidence>
<keyword evidence="6 7" id="KW-0012">Acyltransferase</keyword>
<comment type="cofactor">
    <cofactor evidence="1 7">
        <name>(R)-lipoate</name>
        <dbReference type="ChEBI" id="CHEBI:83088"/>
    </cofactor>
</comment>
<dbReference type="STRING" id="1817758.A2150_02400"/>
<dbReference type="Gene3D" id="3.30.559.10">
    <property type="entry name" value="Chloramphenicol acetyltransferase-like domain"/>
    <property type="match status" value="1"/>
</dbReference>
<evidence type="ECO:0000256" key="1">
    <source>
        <dbReference type="ARBA" id="ARBA00001938"/>
    </source>
</evidence>
<dbReference type="Gene3D" id="4.10.320.10">
    <property type="entry name" value="E3-binding domain"/>
    <property type="match status" value="1"/>
</dbReference>
<dbReference type="PANTHER" id="PTHR43178:SF5">
    <property type="entry name" value="LIPOAMIDE ACYLTRANSFERASE COMPONENT OF BRANCHED-CHAIN ALPHA-KETO ACID DEHYDROGENASE COMPLEX, MITOCHONDRIAL"/>
    <property type="match status" value="1"/>
</dbReference>
<comment type="caution">
    <text evidence="10">The sequence shown here is derived from an EMBL/GenBank/DDBJ whole genome shotgun (WGS) entry which is preliminary data.</text>
</comment>
<keyword evidence="4 7" id="KW-0808">Transferase</keyword>
<dbReference type="InterPro" id="IPR036625">
    <property type="entry name" value="E3-bd_dom_sf"/>
</dbReference>
<dbReference type="PROSITE" id="PS51826">
    <property type="entry name" value="PSBD"/>
    <property type="match status" value="1"/>
</dbReference>
<dbReference type="InterPro" id="IPR000089">
    <property type="entry name" value="Biotin_lipoyl"/>
</dbReference>
<feature type="domain" description="Lipoyl-binding" evidence="8">
    <location>
        <begin position="1"/>
        <end position="76"/>
    </location>
</feature>
<sequence>MREFKLPSLGADMDEGTLLEWHVQPGDVVKRGQVVAVVDTSKAAIEVECWEDGIVDQLVVNPGSTIPVGTVIALLRQPGETEAQAAQWKAKHPVAAPAPPLTEEPARRRVSPAARRQAEEKHIDIETVTGTGPQGAVTVEDVDRTVAAAAGAAVPDRAAEMRRTIAAAMARSKHEIPHYYLATEIPLAAATRWLAGVNESRPITERLLMAVLFIKATALALVKFPELNGFYRDGRFEPSPVVHVGVAISLRQGGLIAPALLDVNSKPPNQLMRELADLVKRARALSLKSSEFALPTVTVTNLGDQGVESVYGVIYPPQVALVGFGKITERAWVADGAVQIVPVVTASLSADHRASDGHRGGLFLNELKTLLQQPEGL</sequence>
<dbReference type="PROSITE" id="PS50968">
    <property type="entry name" value="BIOTINYL_LIPOYL"/>
    <property type="match status" value="1"/>
</dbReference>
<organism evidence="10 11">
    <name type="scientific">Candidatus Muproteobacteria bacterium RBG_16_64_11</name>
    <dbReference type="NCBI Taxonomy" id="1817758"/>
    <lineage>
        <taxon>Bacteria</taxon>
        <taxon>Pseudomonadati</taxon>
        <taxon>Pseudomonadota</taxon>
        <taxon>Candidatus Muproteobacteria</taxon>
    </lineage>
</organism>
<evidence type="ECO:0000256" key="4">
    <source>
        <dbReference type="ARBA" id="ARBA00022679"/>
    </source>
</evidence>
<comment type="subunit">
    <text evidence="3">Forms a 24-polypeptide structural core with octahedral symmetry.</text>
</comment>
<dbReference type="PANTHER" id="PTHR43178">
    <property type="entry name" value="DIHYDROLIPOAMIDE ACETYLTRANSFERASE COMPONENT OF PYRUVATE DEHYDROGENASE COMPLEX"/>
    <property type="match status" value="1"/>
</dbReference>
<dbReference type="Pfam" id="PF00364">
    <property type="entry name" value="Biotin_lipoyl"/>
    <property type="match status" value="1"/>
</dbReference>
<dbReference type="CDD" id="cd06849">
    <property type="entry name" value="lipoyl_domain"/>
    <property type="match status" value="1"/>
</dbReference>
<dbReference type="GO" id="GO:0005737">
    <property type="term" value="C:cytoplasm"/>
    <property type="evidence" value="ECO:0007669"/>
    <property type="project" value="TreeGrafter"/>
</dbReference>
<dbReference type="InterPro" id="IPR023213">
    <property type="entry name" value="CAT-like_dom_sf"/>
</dbReference>
<dbReference type="GO" id="GO:0031405">
    <property type="term" value="F:lipoic acid binding"/>
    <property type="evidence" value="ECO:0007669"/>
    <property type="project" value="TreeGrafter"/>
</dbReference>
<dbReference type="InterPro" id="IPR011053">
    <property type="entry name" value="Single_hybrid_motif"/>
</dbReference>
<dbReference type="InterPro" id="IPR001078">
    <property type="entry name" value="2-oxoacid_DH_actylTfrase"/>
</dbReference>
<accession>A0A1F6TG09</accession>
<reference evidence="10 11" key="1">
    <citation type="journal article" date="2016" name="Nat. Commun.">
        <title>Thousands of microbial genomes shed light on interconnected biogeochemical processes in an aquifer system.</title>
        <authorList>
            <person name="Anantharaman K."/>
            <person name="Brown C.T."/>
            <person name="Hug L.A."/>
            <person name="Sharon I."/>
            <person name="Castelle C.J."/>
            <person name="Probst A.J."/>
            <person name="Thomas B.C."/>
            <person name="Singh A."/>
            <person name="Wilkins M.J."/>
            <person name="Karaoz U."/>
            <person name="Brodie E.L."/>
            <person name="Williams K.H."/>
            <person name="Hubbard S.S."/>
            <person name="Banfield J.F."/>
        </authorList>
    </citation>
    <scope>NUCLEOTIDE SEQUENCE [LARGE SCALE GENOMIC DNA]</scope>
</reference>
<evidence type="ECO:0000313" key="10">
    <source>
        <dbReference type="EMBL" id="OGI44042.1"/>
    </source>
</evidence>
<evidence type="ECO:0000256" key="3">
    <source>
        <dbReference type="ARBA" id="ARBA00011484"/>
    </source>
</evidence>
<gene>
    <name evidence="10" type="ORF">A2150_02400</name>
</gene>
<comment type="similarity">
    <text evidence="2 7">Belongs to the 2-oxoacid dehydrogenase family.</text>
</comment>
<evidence type="ECO:0000256" key="7">
    <source>
        <dbReference type="RuleBase" id="RU003423"/>
    </source>
</evidence>
<dbReference type="AlphaFoldDB" id="A0A1F6TG09"/>
<dbReference type="EMBL" id="MFSS01000029">
    <property type="protein sequence ID" value="OGI44042.1"/>
    <property type="molecule type" value="Genomic_DNA"/>
</dbReference>
<keyword evidence="5 7" id="KW-0450">Lipoyl</keyword>
<evidence type="ECO:0000313" key="11">
    <source>
        <dbReference type="Proteomes" id="UP000177925"/>
    </source>
</evidence>
<dbReference type="InterPro" id="IPR004167">
    <property type="entry name" value="PSBD"/>
</dbReference>
<dbReference type="EC" id="2.3.1.-" evidence="7"/>
<name>A0A1F6TG09_9PROT</name>
<dbReference type="Pfam" id="PF00198">
    <property type="entry name" value="2-oxoacid_dh"/>
    <property type="match status" value="1"/>
</dbReference>
<evidence type="ECO:0000256" key="5">
    <source>
        <dbReference type="ARBA" id="ARBA00022823"/>
    </source>
</evidence>
<evidence type="ECO:0000259" key="8">
    <source>
        <dbReference type="PROSITE" id="PS50968"/>
    </source>
</evidence>
<evidence type="ECO:0000256" key="6">
    <source>
        <dbReference type="ARBA" id="ARBA00023315"/>
    </source>
</evidence>
<dbReference type="InterPro" id="IPR050743">
    <property type="entry name" value="2-oxoacid_DH_E2_comp"/>
</dbReference>
<protein>
    <recommendedName>
        <fullName evidence="7">Dihydrolipoamide acetyltransferase component of pyruvate dehydrogenase complex</fullName>
        <ecNumber evidence="7">2.3.1.-</ecNumber>
    </recommendedName>
</protein>
<evidence type="ECO:0000259" key="9">
    <source>
        <dbReference type="PROSITE" id="PS51826"/>
    </source>
</evidence>
<dbReference type="SUPFAM" id="SSF52777">
    <property type="entry name" value="CoA-dependent acyltransferases"/>
    <property type="match status" value="1"/>
</dbReference>
<dbReference type="SUPFAM" id="SSF47005">
    <property type="entry name" value="Peripheral subunit-binding domain of 2-oxo acid dehydrogenase complex"/>
    <property type="match status" value="1"/>
</dbReference>
<feature type="domain" description="Peripheral subunit-binding (PSBD)" evidence="9">
    <location>
        <begin position="109"/>
        <end position="146"/>
    </location>
</feature>